<protein>
    <recommendedName>
        <fullName evidence="3">C-type lysozyme inhibitor domain-containing protein</fullName>
    </recommendedName>
</protein>
<dbReference type="Proteomes" id="UP000001890">
    <property type="component" value="Chromosome"/>
</dbReference>
<name>D2UGA7_XANAP</name>
<accession>D2UGA7</accession>
<dbReference type="SUPFAM" id="SSF141488">
    <property type="entry name" value="YdhA-like"/>
    <property type="match status" value="1"/>
</dbReference>
<dbReference type="EMBL" id="FP565176">
    <property type="protein sequence ID" value="CBA17418.1"/>
    <property type="molecule type" value="Genomic_DNA"/>
</dbReference>
<dbReference type="Gene3D" id="2.40.128.200">
    <property type="match status" value="1"/>
</dbReference>
<dbReference type="AlphaFoldDB" id="D2UGA7"/>
<keyword evidence="2" id="KW-1185">Reference proteome</keyword>
<dbReference type="KEGG" id="xal:XALC_2941"/>
<evidence type="ECO:0000313" key="2">
    <source>
        <dbReference type="Proteomes" id="UP000001890"/>
    </source>
</evidence>
<dbReference type="InterPro" id="IPR036328">
    <property type="entry name" value="MliC_sf"/>
</dbReference>
<reference evidence="1 2" key="1">
    <citation type="journal article" date="2009" name="BMC Genomics">
        <title>The complete genome sequence of Xanthomonas albilineans provides new insights into the reductive genome evolution of the xylem-limited Xanthomonadaceae.</title>
        <authorList>
            <person name="Pieretti I."/>
            <person name="Royer M."/>
            <person name="Barbe V."/>
            <person name="Carrere S."/>
            <person name="Koebnik R."/>
            <person name="Cociancich S."/>
            <person name="Couloux A."/>
            <person name="Darrasse A."/>
            <person name="Gouzy J."/>
            <person name="Jacques M.A."/>
            <person name="Lauber E."/>
            <person name="Manceau C."/>
            <person name="Mangenot S."/>
            <person name="Poussier S."/>
            <person name="Segurens B."/>
            <person name="Szurek B."/>
            <person name="Verdier V."/>
            <person name="Arlat M."/>
            <person name="Rott P."/>
        </authorList>
    </citation>
    <scope>NUCLEOTIDE SEQUENCE [LARGE SCALE GENOMIC DNA]</scope>
    <source>
        <strain evidence="2">GPE PC73 / CFBP 7063</strain>
    </source>
</reference>
<evidence type="ECO:0008006" key="3">
    <source>
        <dbReference type="Google" id="ProtNLM"/>
    </source>
</evidence>
<evidence type="ECO:0000313" key="1">
    <source>
        <dbReference type="EMBL" id="CBA17418.1"/>
    </source>
</evidence>
<sequence length="99" mass="10497">MAPPATAVERQTDVLPVQWRCGEELVPAALDATGERLTLRVRGITLDLHRAGTGTEPGARYADALGNTFWQPLPDQATLTLSGQGETLKCVRRGSGAIG</sequence>
<dbReference type="STRING" id="380358.XALC_2941"/>
<organism evidence="1 2">
    <name type="scientific">Xanthomonas albilineans (strain GPE PC73 / CFBP 7063)</name>
    <dbReference type="NCBI Taxonomy" id="380358"/>
    <lineage>
        <taxon>Bacteria</taxon>
        <taxon>Pseudomonadati</taxon>
        <taxon>Pseudomonadota</taxon>
        <taxon>Gammaproteobacteria</taxon>
        <taxon>Lysobacterales</taxon>
        <taxon>Lysobacteraceae</taxon>
        <taxon>Xanthomonas</taxon>
    </lineage>
</organism>
<gene>
    <name evidence="1" type="ordered locus">XALc_2941</name>
</gene>
<proteinExistence type="predicted"/>